<reference evidence="2" key="2">
    <citation type="journal article" date="2023" name="IMA Fungus">
        <title>Comparative genomic study of the Penicillium genus elucidates a diverse pangenome and 15 lateral gene transfer events.</title>
        <authorList>
            <person name="Petersen C."/>
            <person name="Sorensen T."/>
            <person name="Nielsen M.R."/>
            <person name="Sondergaard T.E."/>
            <person name="Sorensen J.L."/>
            <person name="Fitzpatrick D.A."/>
            <person name="Frisvad J.C."/>
            <person name="Nielsen K.L."/>
        </authorList>
    </citation>
    <scope>NUCLEOTIDE SEQUENCE</scope>
    <source>
        <strain evidence="2">IBT 34128</strain>
    </source>
</reference>
<dbReference type="PANTHER" id="PTHR31377:SF0">
    <property type="entry name" value="AGMATINE DEIMINASE-RELATED"/>
    <property type="match status" value="1"/>
</dbReference>
<dbReference type="AlphaFoldDB" id="A0A9W9FT35"/>
<evidence type="ECO:0008006" key="4">
    <source>
        <dbReference type="Google" id="ProtNLM"/>
    </source>
</evidence>
<dbReference type="SUPFAM" id="SSF55909">
    <property type="entry name" value="Pentein"/>
    <property type="match status" value="1"/>
</dbReference>
<dbReference type="OrthoDB" id="544103at2759"/>
<dbReference type="Gene3D" id="3.75.10.10">
    <property type="entry name" value="L-arginine/glycine Amidinotransferase, Chain A"/>
    <property type="match status" value="2"/>
</dbReference>
<dbReference type="PANTHER" id="PTHR31377">
    <property type="entry name" value="AGMATINE DEIMINASE-RELATED"/>
    <property type="match status" value="1"/>
</dbReference>
<organism evidence="2 3">
    <name type="scientific">Penicillium alfredii</name>
    <dbReference type="NCBI Taxonomy" id="1506179"/>
    <lineage>
        <taxon>Eukaryota</taxon>
        <taxon>Fungi</taxon>
        <taxon>Dikarya</taxon>
        <taxon>Ascomycota</taxon>
        <taxon>Pezizomycotina</taxon>
        <taxon>Eurotiomycetes</taxon>
        <taxon>Eurotiomycetidae</taxon>
        <taxon>Eurotiales</taxon>
        <taxon>Aspergillaceae</taxon>
        <taxon>Penicillium</taxon>
    </lineage>
</organism>
<proteinExistence type="predicted"/>
<evidence type="ECO:0000256" key="1">
    <source>
        <dbReference type="ARBA" id="ARBA00022801"/>
    </source>
</evidence>
<dbReference type="Pfam" id="PF04371">
    <property type="entry name" value="PAD_porph"/>
    <property type="match status" value="2"/>
</dbReference>
<comment type="caution">
    <text evidence="2">The sequence shown here is derived from an EMBL/GenBank/DDBJ whole genome shotgun (WGS) entry which is preliminary data.</text>
</comment>
<dbReference type="RefSeq" id="XP_056514947.1">
    <property type="nucleotide sequence ID" value="XM_056653880.1"/>
</dbReference>
<protein>
    <recommendedName>
        <fullName evidence="4">Agmatine deiminase</fullName>
    </recommendedName>
</protein>
<name>A0A9W9FT35_9EURO</name>
<reference evidence="2" key="1">
    <citation type="submission" date="2022-11" db="EMBL/GenBank/DDBJ databases">
        <authorList>
            <person name="Petersen C."/>
        </authorList>
    </citation>
    <scope>NUCLEOTIDE SEQUENCE</scope>
    <source>
        <strain evidence="2">IBT 34128</strain>
    </source>
</reference>
<dbReference type="EMBL" id="JAPMSZ010000004">
    <property type="protein sequence ID" value="KAJ5105951.1"/>
    <property type="molecule type" value="Genomic_DNA"/>
</dbReference>
<accession>A0A9W9FT35</accession>
<dbReference type="Proteomes" id="UP001141434">
    <property type="component" value="Unassembled WGS sequence"/>
</dbReference>
<dbReference type="GO" id="GO:0009446">
    <property type="term" value="P:putrescine biosynthetic process"/>
    <property type="evidence" value="ECO:0007669"/>
    <property type="project" value="InterPro"/>
</dbReference>
<sequence>MAWPGNKNPNYQKNGSLVRMRNELTAIAKAISEFVPVILLVSRDQVPDAQQRFQEKSHHAVEIKAMDSGSLEPWMRDIAPTFVFSENPYSDLHWVDFNFNGWGGQYPSADNSQLAARFLQDSQIPRVNSILNPNRNLHMSRDAIERELHRVLNVSKIIWVPGVRDQDVTDAHIDAPGKVVLSRPAPGSGVWTKVYDETKHILSRVTDAKGQRLKITELPEADVNDFDTSKTDMVLGYVNYLHCEGRCFLAKDVVRSK</sequence>
<keyword evidence="3" id="KW-1185">Reference proteome</keyword>
<dbReference type="GeneID" id="81393048"/>
<gene>
    <name evidence="2" type="ORF">NUU61_003298</name>
</gene>
<dbReference type="GO" id="GO:0004668">
    <property type="term" value="F:protein-arginine deiminase activity"/>
    <property type="evidence" value="ECO:0007669"/>
    <property type="project" value="InterPro"/>
</dbReference>
<dbReference type="InterPro" id="IPR007466">
    <property type="entry name" value="Peptidyl-Arg-deiminase_porph"/>
</dbReference>
<dbReference type="GO" id="GO:0047632">
    <property type="term" value="F:agmatine deiminase activity"/>
    <property type="evidence" value="ECO:0007669"/>
    <property type="project" value="TreeGrafter"/>
</dbReference>
<evidence type="ECO:0000313" key="3">
    <source>
        <dbReference type="Proteomes" id="UP001141434"/>
    </source>
</evidence>
<keyword evidence="1" id="KW-0378">Hydrolase</keyword>
<evidence type="ECO:0000313" key="2">
    <source>
        <dbReference type="EMBL" id="KAJ5105951.1"/>
    </source>
</evidence>